<sequence>MPLTDTAIRNAKPGAKAVKLFDGGGLYLEVTPAGGKLWRLKYRHGGKEKRLALGAYPVIGLRDARDRRDAAKRQLADGIDPGAARQIEKIRVAQLAADSFEAVLGDFAATHLKAKSETYRTHFLSRMERLVLPYLGSRPVAEISAPEVLAVVRRIEQRGLSDTAHRTLQNIGQVCRFAVATARATADPTASLRGALAPHRETHQPAPADDPAAVGAILRAMDAFKGGAVVGSALRLLPMVFVRPGELRKARWEQIDLDAAEWKFHATKTEVDHLVPLSTQAVAILRDLKLLTGNLRGGWVFPGGRSPMRPMSDMAINAALRRLGVDTRAELTGHGWRAVARTFLHERLGYRPEVIEMQLAHAVPDTLGRAYNRTRFSDERKAMMQAWSNYLDKLKAGAEVIQLPGAA</sequence>
<keyword evidence="3 5" id="KW-0238">DNA-binding</keyword>
<evidence type="ECO:0000256" key="1">
    <source>
        <dbReference type="ARBA" id="ARBA00008857"/>
    </source>
</evidence>
<dbReference type="PROSITE" id="PS51898">
    <property type="entry name" value="TYR_RECOMBINASE"/>
    <property type="match status" value="1"/>
</dbReference>
<dbReference type="SUPFAM" id="SSF56349">
    <property type="entry name" value="DNA breaking-rejoining enzymes"/>
    <property type="match status" value="1"/>
</dbReference>
<dbReference type="Gene3D" id="1.10.443.10">
    <property type="entry name" value="Intergrase catalytic core"/>
    <property type="match status" value="1"/>
</dbReference>
<feature type="domain" description="Tyr recombinase" evidence="6">
    <location>
        <begin position="203"/>
        <end position="384"/>
    </location>
</feature>
<protein>
    <submittedName>
        <fullName evidence="8">Integrase</fullName>
    </submittedName>
</protein>
<dbReference type="CDD" id="cd00801">
    <property type="entry name" value="INT_P4_C"/>
    <property type="match status" value="1"/>
</dbReference>
<accession>A0A0K6I540</accession>
<dbReference type="RefSeq" id="WP_055450925.1">
    <property type="nucleotide sequence ID" value="NZ_CYHF01000007.1"/>
</dbReference>
<keyword evidence="4" id="KW-0233">DNA recombination</keyword>
<keyword evidence="9" id="KW-1185">Reference proteome</keyword>
<evidence type="ECO:0000313" key="9">
    <source>
        <dbReference type="Proteomes" id="UP000183649"/>
    </source>
</evidence>
<dbReference type="Pfam" id="PF22022">
    <property type="entry name" value="Phage_int_M"/>
    <property type="match status" value="1"/>
</dbReference>
<evidence type="ECO:0000313" key="8">
    <source>
        <dbReference type="EMBL" id="CUA98201.1"/>
    </source>
</evidence>
<dbReference type="GO" id="GO:0003677">
    <property type="term" value="F:DNA binding"/>
    <property type="evidence" value="ECO:0007669"/>
    <property type="project" value="UniProtKB-UniRule"/>
</dbReference>
<keyword evidence="2" id="KW-0229">DNA integration</keyword>
<organism evidence="8 9">
    <name type="scientific">Thiomonas bhubaneswarensis</name>
    <dbReference type="NCBI Taxonomy" id="339866"/>
    <lineage>
        <taxon>Bacteria</taxon>
        <taxon>Pseudomonadati</taxon>
        <taxon>Pseudomonadota</taxon>
        <taxon>Betaproteobacteria</taxon>
        <taxon>Burkholderiales</taxon>
        <taxon>Thiomonas</taxon>
    </lineage>
</organism>
<dbReference type="STRING" id="339866.GCA_001418255_02044"/>
<dbReference type="InterPro" id="IPR010998">
    <property type="entry name" value="Integrase_recombinase_N"/>
</dbReference>
<reference evidence="9" key="1">
    <citation type="submission" date="2015-08" db="EMBL/GenBank/DDBJ databases">
        <authorList>
            <person name="Varghese N."/>
        </authorList>
    </citation>
    <scope>NUCLEOTIDE SEQUENCE [LARGE SCALE GENOMIC DNA]</scope>
    <source>
        <strain evidence="9">DSM 18181</strain>
    </source>
</reference>
<dbReference type="InterPro" id="IPR053876">
    <property type="entry name" value="Phage_int_M"/>
</dbReference>
<proteinExistence type="inferred from homology"/>
<dbReference type="PANTHER" id="PTHR30629">
    <property type="entry name" value="PROPHAGE INTEGRASE"/>
    <property type="match status" value="1"/>
</dbReference>
<evidence type="ECO:0000256" key="2">
    <source>
        <dbReference type="ARBA" id="ARBA00022908"/>
    </source>
</evidence>
<evidence type="ECO:0000256" key="5">
    <source>
        <dbReference type="PROSITE-ProRule" id="PRU01248"/>
    </source>
</evidence>
<dbReference type="InterPro" id="IPR013762">
    <property type="entry name" value="Integrase-like_cat_sf"/>
</dbReference>
<dbReference type="EMBL" id="CYHF01000007">
    <property type="protein sequence ID" value="CUA98201.1"/>
    <property type="molecule type" value="Genomic_DNA"/>
</dbReference>
<dbReference type="InterPro" id="IPR025166">
    <property type="entry name" value="Integrase_DNA_bind_dom"/>
</dbReference>
<dbReference type="PANTHER" id="PTHR30629:SF2">
    <property type="entry name" value="PROPHAGE INTEGRASE INTS-RELATED"/>
    <property type="match status" value="1"/>
</dbReference>
<evidence type="ECO:0000259" key="7">
    <source>
        <dbReference type="PROSITE" id="PS51900"/>
    </source>
</evidence>
<evidence type="ECO:0000256" key="4">
    <source>
        <dbReference type="ARBA" id="ARBA00023172"/>
    </source>
</evidence>
<comment type="similarity">
    <text evidence="1">Belongs to the 'phage' integrase family.</text>
</comment>
<gene>
    <name evidence="8" type="ORF">Ga0061069_1075</name>
</gene>
<dbReference type="InterPro" id="IPR002104">
    <property type="entry name" value="Integrase_catalytic"/>
</dbReference>
<dbReference type="Pfam" id="PF00589">
    <property type="entry name" value="Phage_integrase"/>
    <property type="match status" value="1"/>
</dbReference>
<dbReference type="AlphaFoldDB" id="A0A0K6I540"/>
<dbReference type="InterPro" id="IPR044068">
    <property type="entry name" value="CB"/>
</dbReference>
<dbReference type="Gene3D" id="1.10.150.130">
    <property type="match status" value="1"/>
</dbReference>
<dbReference type="OrthoDB" id="9775880at2"/>
<dbReference type="Gene3D" id="3.30.160.390">
    <property type="entry name" value="Integrase, DNA-binding domain"/>
    <property type="match status" value="1"/>
</dbReference>
<dbReference type="Pfam" id="PF13356">
    <property type="entry name" value="Arm-DNA-bind_3"/>
    <property type="match status" value="1"/>
</dbReference>
<dbReference type="InterPro" id="IPR038488">
    <property type="entry name" value="Integrase_DNA-bd_sf"/>
</dbReference>
<dbReference type="GO" id="GO:0006310">
    <property type="term" value="P:DNA recombination"/>
    <property type="evidence" value="ECO:0007669"/>
    <property type="project" value="UniProtKB-KW"/>
</dbReference>
<dbReference type="InterPro" id="IPR011010">
    <property type="entry name" value="DNA_brk_join_enz"/>
</dbReference>
<name>A0A0K6I540_9BURK</name>
<dbReference type="Proteomes" id="UP000183649">
    <property type="component" value="Unassembled WGS sequence"/>
</dbReference>
<dbReference type="InterPro" id="IPR050808">
    <property type="entry name" value="Phage_Integrase"/>
</dbReference>
<dbReference type="PROSITE" id="PS51900">
    <property type="entry name" value="CB"/>
    <property type="match status" value="1"/>
</dbReference>
<evidence type="ECO:0000256" key="3">
    <source>
        <dbReference type="ARBA" id="ARBA00023125"/>
    </source>
</evidence>
<feature type="domain" description="Core-binding (CB)" evidence="7">
    <location>
        <begin position="98"/>
        <end position="179"/>
    </location>
</feature>
<evidence type="ECO:0000259" key="6">
    <source>
        <dbReference type="PROSITE" id="PS51898"/>
    </source>
</evidence>
<dbReference type="GO" id="GO:0015074">
    <property type="term" value="P:DNA integration"/>
    <property type="evidence" value="ECO:0007669"/>
    <property type="project" value="UniProtKB-KW"/>
</dbReference>